<dbReference type="OrthoDB" id="7062301at2"/>
<name>F0Q7R3_PARA1</name>
<sequence length="107" mass="11628">MYHTHPGASRPSHRPAKAAVAVLVLAASLSAHSQSREATPPSGTPGLSRAEVIADLALWRRAGADRYATLALSYGMEVPAYQAALQEYQRLRNSEQFQVEVRKALDD</sequence>
<protein>
    <recommendedName>
        <fullName evidence="4">DUF4148 domain-containing protein</fullName>
    </recommendedName>
</protein>
<organism evidence="2 3">
    <name type="scientific">Paracidovorax avenae (strain ATCC 19860 / DSM 7227 / CCUG 15838 / JCM 20985 / LMG 2117 / NCPPB 1011)</name>
    <name type="common">Acidovorax avenae</name>
    <dbReference type="NCBI Taxonomy" id="643561"/>
    <lineage>
        <taxon>Bacteria</taxon>
        <taxon>Pseudomonadati</taxon>
        <taxon>Pseudomonadota</taxon>
        <taxon>Betaproteobacteria</taxon>
        <taxon>Burkholderiales</taxon>
        <taxon>Comamonadaceae</taxon>
        <taxon>Paracidovorax</taxon>
    </lineage>
</organism>
<evidence type="ECO:0000313" key="2">
    <source>
        <dbReference type="EMBL" id="ADX48245.1"/>
    </source>
</evidence>
<dbReference type="AlphaFoldDB" id="F0Q7R3"/>
<accession>F0Q7R3</accession>
<evidence type="ECO:0008006" key="4">
    <source>
        <dbReference type="Google" id="ProtNLM"/>
    </source>
</evidence>
<feature type="signal peptide" evidence="1">
    <location>
        <begin position="1"/>
        <end position="33"/>
    </location>
</feature>
<keyword evidence="3" id="KW-1185">Reference proteome</keyword>
<dbReference type="EMBL" id="CP002521">
    <property type="protein sequence ID" value="ADX48245.1"/>
    <property type="molecule type" value="Genomic_DNA"/>
</dbReference>
<evidence type="ECO:0000256" key="1">
    <source>
        <dbReference type="SAM" id="SignalP"/>
    </source>
</evidence>
<gene>
    <name evidence="2" type="ordered locus">Acav_4362</name>
</gene>
<keyword evidence="1" id="KW-0732">Signal</keyword>
<evidence type="ECO:0000313" key="3">
    <source>
        <dbReference type="Proteomes" id="UP000002482"/>
    </source>
</evidence>
<dbReference type="HOGENOM" id="CLU_166677_0_0_4"/>
<dbReference type="Pfam" id="PF13663">
    <property type="entry name" value="DUF4148"/>
    <property type="match status" value="1"/>
</dbReference>
<dbReference type="Proteomes" id="UP000002482">
    <property type="component" value="Chromosome"/>
</dbReference>
<dbReference type="GeneID" id="34238325"/>
<feature type="chain" id="PRO_5003257086" description="DUF4148 domain-containing protein" evidence="1">
    <location>
        <begin position="34"/>
        <end position="107"/>
    </location>
</feature>
<proteinExistence type="predicted"/>
<reference evidence="2" key="1">
    <citation type="submission" date="2011-02" db="EMBL/GenBank/DDBJ databases">
        <title>Complete sequence of Acidovorax avenae subsp. avenae ATCC 19860.</title>
        <authorList>
            <consortium name="US DOE Joint Genome Institute"/>
            <person name="Lucas S."/>
            <person name="Copeland A."/>
            <person name="Lapidus A."/>
            <person name="Cheng J.-F."/>
            <person name="Goodwin L."/>
            <person name="Pitluck S."/>
            <person name="Chertkov O."/>
            <person name="Held B."/>
            <person name="Detter J.C."/>
            <person name="Han C."/>
            <person name="Tapia R."/>
            <person name="Land M."/>
            <person name="Hauser L."/>
            <person name="Kyrpides N."/>
            <person name="Ivanova N."/>
            <person name="Ovchinnikova G."/>
            <person name="Pagani I."/>
            <person name="Gordon S."/>
            <person name="Woyke T."/>
        </authorList>
    </citation>
    <scope>NUCLEOTIDE SEQUENCE</scope>
    <source>
        <strain evidence="2">ATCC 19860</strain>
    </source>
</reference>
<dbReference type="KEGG" id="aaa:Acav_4362"/>
<dbReference type="InterPro" id="IPR025421">
    <property type="entry name" value="DUF4148"/>
</dbReference>
<dbReference type="RefSeq" id="WP_013596712.1">
    <property type="nucleotide sequence ID" value="NC_015138.1"/>
</dbReference>